<evidence type="ECO:0000259" key="13">
    <source>
        <dbReference type="Pfam" id="PF07298"/>
    </source>
</evidence>
<dbReference type="GO" id="GO:0004671">
    <property type="term" value="F:protein C-terminal S-isoprenylcysteine carboxyl O-methyltransferase activity"/>
    <property type="evidence" value="ECO:0007669"/>
    <property type="project" value="UniProtKB-EC"/>
</dbReference>
<keyword evidence="9 12" id="KW-1133">Transmembrane helix</keyword>
<dbReference type="NCBIfam" id="NF045656">
    <property type="entry name" value="MeththiolMtaseMddA"/>
    <property type="match status" value="1"/>
</dbReference>
<dbReference type="InterPro" id="IPR033580">
    <property type="entry name" value="Nurim-like"/>
</dbReference>
<feature type="domain" description="NnrU" evidence="13">
    <location>
        <begin position="54"/>
        <end position="202"/>
    </location>
</feature>
<protein>
    <recommendedName>
        <fullName evidence="4">methanethiol S-methyltransferase</fullName>
        <ecNumber evidence="4">2.1.1.334</ecNumber>
    </recommendedName>
</protein>
<comment type="caution">
    <text evidence="14">The sequence shown here is derived from an EMBL/GenBank/DDBJ whole genome shotgun (WGS) entry which is preliminary data.</text>
</comment>
<dbReference type="InterPro" id="IPR054700">
    <property type="entry name" value="MddA"/>
</dbReference>
<dbReference type="InterPro" id="IPR009915">
    <property type="entry name" value="NnrU_dom"/>
</dbReference>
<keyword evidence="10 12" id="KW-0472">Membrane</keyword>
<dbReference type="EMBL" id="JAXGFP010000005">
    <property type="protein sequence ID" value="MEG3184558.1"/>
    <property type="molecule type" value="Genomic_DNA"/>
</dbReference>
<evidence type="ECO:0000256" key="5">
    <source>
        <dbReference type="ARBA" id="ARBA00022603"/>
    </source>
</evidence>
<evidence type="ECO:0000256" key="7">
    <source>
        <dbReference type="ARBA" id="ARBA00022691"/>
    </source>
</evidence>
<comment type="catalytic activity">
    <reaction evidence="11">
        <text>methanethiol + S-adenosyl-L-methionine = dimethyl sulfide + S-adenosyl-L-homocysteine + H(+)</text>
        <dbReference type="Rhea" id="RHEA:50428"/>
        <dbReference type="ChEBI" id="CHEBI:15378"/>
        <dbReference type="ChEBI" id="CHEBI:16007"/>
        <dbReference type="ChEBI" id="CHEBI:17437"/>
        <dbReference type="ChEBI" id="CHEBI:57856"/>
        <dbReference type="ChEBI" id="CHEBI:59789"/>
        <dbReference type="EC" id="2.1.1.334"/>
    </reaction>
</comment>
<comment type="similarity">
    <text evidence="3">Belongs to the nurim family.</text>
</comment>
<dbReference type="GO" id="GO:0032259">
    <property type="term" value="P:methylation"/>
    <property type="evidence" value="ECO:0007669"/>
    <property type="project" value="UniProtKB-KW"/>
</dbReference>
<accession>A0ABU7Z0F3</accession>
<keyword evidence="7" id="KW-0949">S-adenosyl-L-methionine</keyword>
<sequence length="260" mass="29227">MFRLFAFLYGTANYAVFLLVFLYAIGFVSGVGVPKHVDNGVPTAWPMALAINLVLLSLFAVQHSGMARPAFKRWFTRIVPAPIERSTFVLAANLVLVLLYWQWRPLPMVVWDAEAEAARWLLYGLAALGWLLVLASTFLIDHFDLFGVRQSWRAALGRGPTPAAPFVTRALYRIVRHPIMLGFLIAFWATPTMTVGHLLFASVTTGYILVAVKCLEERDLVAEFGDTYRDYQRRVPMLLPWRRGPAGSTADTGRVRARQV</sequence>
<dbReference type="Proteomes" id="UP001355056">
    <property type="component" value="Unassembled WGS sequence"/>
</dbReference>
<evidence type="ECO:0000256" key="1">
    <source>
        <dbReference type="ARBA" id="ARBA00002096"/>
    </source>
</evidence>
<comment type="function">
    <text evidence="1">Catalyzes the methylation of methanethiol (MeSH) to yield dimethylsulphide (DMS).</text>
</comment>
<evidence type="ECO:0000256" key="6">
    <source>
        <dbReference type="ARBA" id="ARBA00022679"/>
    </source>
</evidence>
<evidence type="ECO:0000313" key="14">
    <source>
        <dbReference type="EMBL" id="MEG3184558.1"/>
    </source>
</evidence>
<evidence type="ECO:0000256" key="2">
    <source>
        <dbReference type="ARBA" id="ARBA00004141"/>
    </source>
</evidence>
<feature type="transmembrane region" description="Helical" evidence="12">
    <location>
        <begin position="179"/>
        <end position="200"/>
    </location>
</feature>
<evidence type="ECO:0000256" key="3">
    <source>
        <dbReference type="ARBA" id="ARBA00010631"/>
    </source>
</evidence>
<dbReference type="PANTHER" id="PTHR31040">
    <property type="entry name" value="NURIM"/>
    <property type="match status" value="1"/>
</dbReference>
<keyword evidence="6 14" id="KW-0808">Transferase</keyword>
<feature type="transmembrane region" description="Helical" evidence="12">
    <location>
        <begin position="82"/>
        <end position="101"/>
    </location>
</feature>
<dbReference type="Gene3D" id="1.20.120.1630">
    <property type="match status" value="1"/>
</dbReference>
<dbReference type="RefSeq" id="WP_332617180.1">
    <property type="nucleotide sequence ID" value="NZ_JAXGFP010000005.1"/>
</dbReference>
<evidence type="ECO:0000256" key="4">
    <source>
        <dbReference type="ARBA" id="ARBA00012149"/>
    </source>
</evidence>
<dbReference type="EC" id="2.1.1.334" evidence="4"/>
<organism evidence="14 15">
    <name type="scientific">Novilysobacter erysipheiresistens</name>
    <dbReference type="NCBI Taxonomy" id="1749332"/>
    <lineage>
        <taxon>Bacteria</taxon>
        <taxon>Pseudomonadati</taxon>
        <taxon>Pseudomonadota</taxon>
        <taxon>Gammaproteobacteria</taxon>
        <taxon>Lysobacterales</taxon>
        <taxon>Lysobacteraceae</taxon>
        <taxon>Novilysobacter</taxon>
    </lineage>
</organism>
<keyword evidence="15" id="KW-1185">Reference proteome</keyword>
<proteinExistence type="inferred from homology"/>
<reference evidence="14 15" key="1">
    <citation type="journal article" date="2016" name="Int. J. Syst. Evol. Microbiol.">
        <title>Lysobacter erysipheiresistens sp. nov., an antagonist of powdery mildew, isolated from tobacco-cultivated soil.</title>
        <authorList>
            <person name="Xie B."/>
            <person name="Li T."/>
            <person name="Lin X."/>
            <person name="Wang C.J."/>
            <person name="Chen Y.J."/>
            <person name="Liu W.J."/>
            <person name="Zhao Z.W."/>
        </authorList>
    </citation>
    <scope>NUCLEOTIDE SEQUENCE [LARGE SCALE GENOMIC DNA]</scope>
    <source>
        <strain evidence="14 15">RS-LYSO-3</strain>
    </source>
</reference>
<keyword evidence="8 12" id="KW-0812">Transmembrane</keyword>
<dbReference type="Pfam" id="PF07298">
    <property type="entry name" value="NnrU"/>
    <property type="match status" value="1"/>
</dbReference>
<evidence type="ECO:0000256" key="12">
    <source>
        <dbReference type="SAM" id="Phobius"/>
    </source>
</evidence>
<evidence type="ECO:0000313" key="15">
    <source>
        <dbReference type="Proteomes" id="UP001355056"/>
    </source>
</evidence>
<feature type="transmembrane region" description="Helical" evidence="12">
    <location>
        <begin position="121"/>
        <end position="140"/>
    </location>
</feature>
<evidence type="ECO:0000256" key="10">
    <source>
        <dbReference type="ARBA" id="ARBA00023136"/>
    </source>
</evidence>
<evidence type="ECO:0000256" key="9">
    <source>
        <dbReference type="ARBA" id="ARBA00022989"/>
    </source>
</evidence>
<feature type="transmembrane region" description="Helical" evidence="12">
    <location>
        <begin position="12"/>
        <end position="32"/>
    </location>
</feature>
<comment type="subcellular location">
    <subcellularLocation>
        <location evidence="2">Membrane</location>
        <topology evidence="2">Multi-pass membrane protein</topology>
    </subcellularLocation>
</comment>
<dbReference type="PANTHER" id="PTHR31040:SF1">
    <property type="entry name" value="NURIM"/>
    <property type="match status" value="1"/>
</dbReference>
<name>A0ABU7Z0F3_9GAMM</name>
<feature type="transmembrane region" description="Helical" evidence="12">
    <location>
        <begin position="44"/>
        <end position="61"/>
    </location>
</feature>
<keyword evidence="5 14" id="KW-0489">Methyltransferase</keyword>
<evidence type="ECO:0000256" key="11">
    <source>
        <dbReference type="ARBA" id="ARBA00048134"/>
    </source>
</evidence>
<gene>
    <name evidence="14" type="ORF">SNE34_11110</name>
</gene>
<evidence type="ECO:0000256" key="8">
    <source>
        <dbReference type="ARBA" id="ARBA00022692"/>
    </source>
</evidence>